<dbReference type="RefSeq" id="WP_186870699.1">
    <property type="nucleotide sequence ID" value="NZ_JACOOL010000011.1"/>
</dbReference>
<proteinExistence type="predicted"/>
<reference evidence="3" key="1">
    <citation type="submission" date="2020-08" db="EMBL/GenBank/DDBJ databases">
        <title>Genome public.</title>
        <authorList>
            <person name="Liu C."/>
            <person name="Sun Q."/>
        </authorList>
    </citation>
    <scope>NUCLEOTIDE SEQUENCE</scope>
    <source>
        <strain evidence="3">BX22</strain>
    </source>
</reference>
<dbReference type="EMBL" id="JACOOL010000011">
    <property type="protein sequence ID" value="MBC5637991.1"/>
    <property type="molecule type" value="Genomic_DNA"/>
</dbReference>
<dbReference type="SUPFAM" id="SSF53756">
    <property type="entry name" value="UDP-Glycosyltransferase/glycogen phosphorylase"/>
    <property type="match status" value="1"/>
</dbReference>
<dbReference type="PANTHER" id="PTHR12526">
    <property type="entry name" value="GLYCOSYLTRANSFERASE"/>
    <property type="match status" value="1"/>
</dbReference>
<dbReference type="InterPro" id="IPR028098">
    <property type="entry name" value="Glyco_trans_4-like_N"/>
</dbReference>
<dbReference type="PANTHER" id="PTHR12526:SF630">
    <property type="entry name" value="GLYCOSYLTRANSFERASE"/>
    <property type="match status" value="1"/>
</dbReference>
<dbReference type="Gene3D" id="3.40.50.2000">
    <property type="entry name" value="Glycogen Phosphorylase B"/>
    <property type="match status" value="2"/>
</dbReference>
<dbReference type="Proteomes" id="UP000637359">
    <property type="component" value="Unassembled WGS sequence"/>
</dbReference>
<evidence type="ECO:0000313" key="3">
    <source>
        <dbReference type="EMBL" id="MBC5637991.1"/>
    </source>
</evidence>
<sequence length="394" mass="45395">MKCLIVTTLERQILLFLIPHIQLLQDMGYHVSIATSIEDKDTLQEKVPNVSLYNISFSRSIQSLSNFRAYLELKSLFHKESFDLVHVHTPIASFVARLAAPKKVPIVYTAHGFHFNENGSKLGNRIFYLAEKLAGKKTQHLIVMNQEDYQKAQGLLDKERIHFIHGIGVDTDYYNPRSISHSDRFNLKEKLGIEERKLVITHLAEFNENKRQIDIVQAAEQLKDAYQDFIILLVGDGTLFGAIKQEINRRGLSDFFRCLGFRQDIREILSITDVGLLVSLREGLPKSLMEMMAMEIPIVVTDIRGSRELVRDGKNGFRIPIKSPNELKNKLLYLLKSQSLRNRMGDIGRQEVLAKYDLKLILEETKSVYERIQVRNLNKAAIRTEEIQSIHYMD</sequence>
<dbReference type="Pfam" id="PF13439">
    <property type="entry name" value="Glyco_transf_4"/>
    <property type="match status" value="1"/>
</dbReference>
<dbReference type="AlphaFoldDB" id="A0A923L7V7"/>
<feature type="domain" description="Glycosyl transferase family 1" evidence="1">
    <location>
        <begin position="184"/>
        <end position="350"/>
    </location>
</feature>
<evidence type="ECO:0000313" key="4">
    <source>
        <dbReference type="Proteomes" id="UP000637359"/>
    </source>
</evidence>
<gene>
    <name evidence="3" type="ORF">H8S33_14435</name>
</gene>
<accession>A0A923L7V7</accession>
<keyword evidence="4" id="KW-1185">Reference proteome</keyword>
<dbReference type="CDD" id="cd03808">
    <property type="entry name" value="GT4_CapM-like"/>
    <property type="match status" value="1"/>
</dbReference>
<dbReference type="Pfam" id="PF00534">
    <property type="entry name" value="Glycos_transf_1"/>
    <property type="match status" value="1"/>
</dbReference>
<evidence type="ECO:0000259" key="2">
    <source>
        <dbReference type="Pfam" id="PF13439"/>
    </source>
</evidence>
<name>A0A923L7V7_9BACI</name>
<evidence type="ECO:0000259" key="1">
    <source>
        <dbReference type="Pfam" id="PF00534"/>
    </source>
</evidence>
<comment type="caution">
    <text evidence="3">The sequence shown here is derived from an EMBL/GenBank/DDBJ whole genome shotgun (WGS) entry which is preliminary data.</text>
</comment>
<dbReference type="GO" id="GO:0016757">
    <property type="term" value="F:glycosyltransferase activity"/>
    <property type="evidence" value="ECO:0007669"/>
    <property type="project" value="InterPro"/>
</dbReference>
<dbReference type="InterPro" id="IPR001296">
    <property type="entry name" value="Glyco_trans_1"/>
</dbReference>
<feature type="domain" description="Glycosyltransferase subfamily 4-like N-terminal" evidence="2">
    <location>
        <begin position="23"/>
        <end position="172"/>
    </location>
</feature>
<organism evidence="3 4">
    <name type="scientific">Ornithinibacillus hominis</name>
    <dbReference type="NCBI Taxonomy" id="2763055"/>
    <lineage>
        <taxon>Bacteria</taxon>
        <taxon>Bacillati</taxon>
        <taxon>Bacillota</taxon>
        <taxon>Bacilli</taxon>
        <taxon>Bacillales</taxon>
        <taxon>Bacillaceae</taxon>
        <taxon>Ornithinibacillus</taxon>
    </lineage>
</organism>
<protein>
    <submittedName>
        <fullName evidence="3">Glycosyltransferase family 4 protein</fullName>
    </submittedName>
</protein>